<evidence type="ECO:0000313" key="9">
    <source>
        <dbReference type="Proteomes" id="UP000038010"/>
    </source>
</evidence>
<name>A0A0N1NYD8_9EURO</name>
<dbReference type="VEuPathDB" id="FungiDB:AB675_6069"/>
<dbReference type="Pfam" id="PF13847">
    <property type="entry name" value="Methyltransf_31"/>
    <property type="match status" value="1"/>
</dbReference>
<dbReference type="RefSeq" id="XP_017996946.1">
    <property type="nucleotide sequence ID" value="XM_018146332.1"/>
</dbReference>
<reference evidence="8 9" key="1">
    <citation type="submission" date="2015-06" db="EMBL/GenBank/DDBJ databases">
        <title>Draft genome of the ant-associated black yeast Phialophora attae CBS 131958.</title>
        <authorList>
            <person name="Moreno L.F."/>
            <person name="Stielow B.J."/>
            <person name="de Hoog S."/>
            <person name="Vicente V.A."/>
            <person name="Weiss V.A."/>
            <person name="de Vries M."/>
            <person name="Cruz L.M."/>
            <person name="Souza E.M."/>
        </authorList>
    </citation>
    <scope>NUCLEOTIDE SEQUENCE [LARGE SCALE GENOMIC DNA]</scope>
    <source>
        <strain evidence="8 9">CBS 131958</strain>
    </source>
</reference>
<evidence type="ECO:0000256" key="3">
    <source>
        <dbReference type="ARBA" id="ARBA00022679"/>
    </source>
</evidence>
<dbReference type="InterPro" id="IPR029063">
    <property type="entry name" value="SAM-dependent_MTases_sf"/>
</dbReference>
<dbReference type="GO" id="GO:0005737">
    <property type="term" value="C:cytoplasm"/>
    <property type="evidence" value="ECO:0007669"/>
    <property type="project" value="UniProtKB-SubCell"/>
</dbReference>
<dbReference type="InterPro" id="IPR025714">
    <property type="entry name" value="Methyltranfer_dom"/>
</dbReference>
<comment type="caution">
    <text evidence="8">The sequence shown here is derived from an EMBL/GenBank/DDBJ whole genome shotgun (WGS) entry which is preliminary data.</text>
</comment>
<dbReference type="GO" id="GO:0016279">
    <property type="term" value="F:protein-lysine N-methyltransferase activity"/>
    <property type="evidence" value="ECO:0007669"/>
    <property type="project" value="UniProtKB-UniRule"/>
</dbReference>
<protein>
    <recommendedName>
        <fullName evidence="5">Protein-lysine N-methyltransferase EFM4</fullName>
        <ecNumber evidence="5">2.1.1.-</ecNumber>
    </recommendedName>
    <alternativeName>
        <fullName evidence="5">Elongation factor methyltransferase 4</fullName>
    </alternativeName>
</protein>
<dbReference type="GeneID" id="28738212"/>
<dbReference type="Gene3D" id="3.40.50.150">
    <property type="entry name" value="Vaccinia Virus protein VP39"/>
    <property type="match status" value="1"/>
</dbReference>
<sequence>MATAEAVATAVDEPAPRQLEPSELGTRSYWDEYYQNDLDHDESEGDEATALSSHTDLESWFDDVGAPAKVLQYLTSEAFPLASRKTSCTVLDLGTGNGSSLFSLFIDGGYTGCLVGIDYSQQSIELANKLHARYSRLFATPQHRPPPISFHVFDMVTDDPLIATWWPEDGEGFDLVLDKGTFDAVSLSSETVVDSQGVDKRLCEIYPGKTAALVRKGGFFLITSCNWTEEEVIDWFTTGEMQDQFEVFGKIKYKTFQFGGHKGQGVSTVCFRKPD</sequence>
<dbReference type="GO" id="GO:0032259">
    <property type="term" value="P:methylation"/>
    <property type="evidence" value="ECO:0007669"/>
    <property type="project" value="UniProtKB-KW"/>
</dbReference>
<keyword evidence="2 5" id="KW-0489">Methyltransferase</keyword>
<organism evidence="8 9">
    <name type="scientific">Cyphellophora attinorum</name>
    <dbReference type="NCBI Taxonomy" id="1664694"/>
    <lineage>
        <taxon>Eukaryota</taxon>
        <taxon>Fungi</taxon>
        <taxon>Dikarya</taxon>
        <taxon>Ascomycota</taxon>
        <taxon>Pezizomycotina</taxon>
        <taxon>Eurotiomycetes</taxon>
        <taxon>Chaetothyriomycetidae</taxon>
        <taxon>Chaetothyriales</taxon>
        <taxon>Cyphellophoraceae</taxon>
        <taxon>Cyphellophora</taxon>
    </lineage>
</organism>
<dbReference type="GO" id="GO:0016192">
    <property type="term" value="P:vesicle-mediated transport"/>
    <property type="evidence" value="ECO:0007669"/>
    <property type="project" value="UniProtKB-UniRule"/>
</dbReference>
<dbReference type="CDD" id="cd02440">
    <property type="entry name" value="AdoMet_MTases"/>
    <property type="match status" value="1"/>
</dbReference>
<comment type="function">
    <text evidence="5">S-adenosyl-L-methionine-dependent protein-lysine N-methyltransferase that mono- and dimethylates elongation factor 1-alpha at 'Lys-316'. May play a role in intracellular transport.</text>
</comment>
<dbReference type="OrthoDB" id="10069295at2759"/>
<dbReference type="SUPFAM" id="SSF53335">
    <property type="entry name" value="S-adenosyl-L-methionine-dependent methyltransferases"/>
    <property type="match status" value="1"/>
</dbReference>
<feature type="compositionally biased region" description="Low complexity" evidence="6">
    <location>
        <begin position="1"/>
        <end position="13"/>
    </location>
</feature>
<evidence type="ECO:0000256" key="5">
    <source>
        <dbReference type="HAMAP-Rule" id="MF_03188"/>
    </source>
</evidence>
<comment type="similarity">
    <text evidence="5">Belongs to the class I-like SAM-binding methyltransferase superfamily. EFM4 family.</text>
</comment>
<keyword evidence="5" id="KW-0813">Transport</keyword>
<keyword evidence="3 5" id="KW-0808">Transferase</keyword>
<dbReference type="PANTHER" id="PTHR12843:SF5">
    <property type="entry name" value="EEF1A LYSINE METHYLTRANSFERASE 2"/>
    <property type="match status" value="1"/>
</dbReference>
<dbReference type="EC" id="2.1.1.-" evidence="5"/>
<evidence type="ECO:0000256" key="1">
    <source>
        <dbReference type="ARBA" id="ARBA00022490"/>
    </source>
</evidence>
<evidence type="ECO:0000256" key="4">
    <source>
        <dbReference type="ARBA" id="ARBA00022691"/>
    </source>
</evidence>
<dbReference type="AlphaFoldDB" id="A0A0N1NYD8"/>
<keyword evidence="9" id="KW-1185">Reference proteome</keyword>
<comment type="subcellular location">
    <subcellularLocation>
        <location evidence="5">Cytoplasm</location>
    </subcellularLocation>
</comment>
<evidence type="ECO:0000313" key="8">
    <source>
        <dbReference type="EMBL" id="KPI36983.1"/>
    </source>
</evidence>
<evidence type="ECO:0000256" key="6">
    <source>
        <dbReference type="SAM" id="MobiDB-lite"/>
    </source>
</evidence>
<evidence type="ECO:0000256" key="2">
    <source>
        <dbReference type="ARBA" id="ARBA00022603"/>
    </source>
</evidence>
<feature type="domain" description="Methyltransferase" evidence="7">
    <location>
        <begin position="86"/>
        <end position="246"/>
    </location>
</feature>
<dbReference type="EMBL" id="LFJN01000027">
    <property type="protein sequence ID" value="KPI36983.1"/>
    <property type="molecule type" value="Genomic_DNA"/>
</dbReference>
<accession>A0A0N1NYD8</accession>
<keyword evidence="4 5" id="KW-0949">S-adenosyl-L-methionine</keyword>
<dbReference type="InterPro" id="IPR026635">
    <property type="entry name" value="Efm4/METTL10"/>
</dbReference>
<dbReference type="HAMAP" id="MF_03188">
    <property type="entry name" value="Methyltr_EFM4"/>
    <property type="match status" value="1"/>
</dbReference>
<gene>
    <name evidence="5" type="primary">EFM4</name>
    <name evidence="8" type="ORF">AB675_6069</name>
</gene>
<dbReference type="PANTHER" id="PTHR12843">
    <property type="entry name" value="PROTEIN-LYSINE N-METHYLTRANSFERASE METTL10"/>
    <property type="match status" value="1"/>
</dbReference>
<evidence type="ECO:0000259" key="7">
    <source>
        <dbReference type="Pfam" id="PF13847"/>
    </source>
</evidence>
<feature type="region of interest" description="Disordered" evidence="6">
    <location>
        <begin position="1"/>
        <end position="28"/>
    </location>
</feature>
<keyword evidence="1 5" id="KW-0963">Cytoplasm</keyword>
<dbReference type="STRING" id="1664694.A0A0N1NYD8"/>
<proteinExistence type="inferred from homology"/>
<dbReference type="Proteomes" id="UP000038010">
    <property type="component" value="Unassembled WGS sequence"/>
</dbReference>